<dbReference type="Gene3D" id="3.40.50.1820">
    <property type="entry name" value="alpha/beta hydrolase"/>
    <property type="match status" value="1"/>
</dbReference>
<dbReference type="Pfam" id="PF05705">
    <property type="entry name" value="DUF829"/>
    <property type="match status" value="1"/>
</dbReference>
<dbReference type="EMBL" id="CP090891">
    <property type="protein sequence ID" value="ULU10650.1"/>
    <property type="molecule type" value="Genomic_DNA"/>
</dbReference>
<accession>A0AAE9DU17</accession>
<dbReference type="AlphaFoldDB" id="A0AAE9DU17"/>
<feature type="compositionally biased region" description="Basic and acidic residues" evidence="1">
    <location>
        <begin position="311"/>
        <end position="325"/>
    </location>
</feature>
<dbReference type="SUPFAM" id="SSF53474">
    <property type="entry name" value="alpha/beta-Hydrolases"/>
    <property type="match status" value="1"/>
</dbReference>
<dbReference type="PANTHER" id="PTHR12265">
    <property type="entry name" value="TRANSMEMBRANE PROTEIN 53"/>
    <property type="match status" value="1"/>
</dbReference>
<feature type="compositionally biased region" description="Low complexity" evidence="1">
    <location>
        <begin position="153"/>
        <end position="165"/>
    </location>
</feature>
<evidence type="ECO:0000313" key="3">
    <source>
        <dbReference type="Proteomes" id="UP000827892"/>
    </source>
</evidence>
<dbReference type="InterPro" id="IPR029058">
    <property type="entry name" value="AB_hydrolase_fold"/>
</dbReference>
<feature type="region of interest" description="Disordered" evidence="1">
    <location>
        <begin position="119"/>
        <end position="165"/>
    </location>
</feature>
<evidence type="ECO:0000313" key="2">
    <source>
        <dbReference type="EMBL" id="ULU10650.1"/>
    </source>
</evidence>
<proteinExistence type="predicted"/>
<dbReference type="Proteomes" id="UP000827892">
    <property type="component" value="Chromosome I"/>
</dbReference>
<sequence>MMKFGFDWRTDYGETYKYSFWRLEYQLTQSKFAPEATFDNEWDSLSSTNFSKRHGEGRSTSFRQYSLDCPEMDDSFYDFDDPELCRARSSPTYGDDDQQEVDYEIEKSAPKRVEMNMHKRRSVKTNASQKGVEGGGEDPVPKKLPVELKQSASESPSPRRFMRSRSFLSKQIARSKKAQDVEKGDISKGERDGDVIIVTEEEILKTRKNMIIRRTVESGFRFFKDRESSLSLPNVMSVWSRNHHRMAVLGSIYGALQNFKPEFLKKDNGTVIEFESVYVEPTQEESPFNEESQEEIIIESDISSSFSPPHGELDTEKEASPEAPDHSFMVPRCESPIEEFDYFVKEERQFFSYAAEYAKYRRSPPRYKSQNQFQHIYGQQTQTNDGRFERGARRPADEISAFFFYFFPFTGFRVMLATRRLLPKLVAVTSSSTAATSSSGSQKRKYFTRHVPEPKMQIHLPKSEDVTVDSIVLSDNHHDEKKPVVLMVGWAGANPKHIDKYIKIYNDEGYRVVSLCPPCYHYSIPNSRVGFYISPLFRAVDSKAGDFRSFSQCPIVIHSFSMNGVRGLISFWKWTEAEEKPELRGRIKGIIFDSAPSRPYGKQDATAMVISTPPIDALERWISEQTRISMLTWFLNLRATLQIPLLAVVPFLRSFMSIYYYLQTHITLPRDQLYLYSKADTMIKAKHVEKFINKQKEKGNSVTAIDFVDSDHVAHIRTHPEEYRSACLNFVRHIEATFQ</sequence>
<protein>
    <recommendedName>
        <fullName evidence="4">Transmembrane protein 53</fullName>
    </recommendedName>
</protein>
<name>A0AAE9DU17_CAEBR</name>
<evidence type="ECO:0000256" key="1">
    <source>
        <dbReference type="SAM" id="MobiDB-lite"/>
    </source>
</evidence>
<feature type="region of interest" description="Disordered" evidence="1">
    <location>
        <begin position="304"/>
        <end position="328"/>
    </location>
</feature>
<dbReference type="PANTHER" id="PTHR12265:SF6">
    <property type="entry name" value="TRANSMEMBRANE PROTEIN 53"/>
    <property type="match status" value="1"/>
</dbReference>
<organism evidence="2 3">
    <name type="scientific">Caenorhabditis briggsae</name>
    <dbReference type="NCBI Taxonomy" id="6238"/>
    <lineage>
        <taxon>Eukaryota</taxon>
        <taxon>Metazoa</taxon>
        <taxon>Ecdysozoa</taxon>
        <taxon>Nematoda</taxon>
        <taxon>Chromadorea</taxon>
        <taxon>Rhabditida</taxon>
        <taxon>Rhabditina</taxon>
        <taxon>Rhabditomorpha</taxon>
        <taxon>Rhabditoidea</taxon>
        <taxon>Rhabditidae</taxon>
        <taxon>Peloderinae</taxon>
        <taxon>Caenorhabditis</taxon>
    </lineage>
</organism>
<evidence type="ECO:0008006" key="4">
    <source>
        <dbReference type="Google" id="ProtNLM"/>
    </source>
</evidence>
<reference evidence="2 3" key="1">
    <citation type="submission" date="2022-05" db="EMBL/GenBank/DDBJ databases">
        <title>Chromosome-level reference genomes for two strains of Caenorhabditis briggsae: an improved platform for comparative genomics.</title>
        <authorList>
            <person name="Stevens L."/>
            <person name="Andersen E.C."/>
        </authorList>
    </citation>
    <scope>NUCLEOTIDE SEQUENCE [LARGE SCALE GENOMIC DNA]</scope>
    <source>
        <strain evidence="2">QX1410_ONT</strain>
        <tissue evidence="2">Whole-organism</tissue>
    </source>
</reference>
<gene>
    <name evidence="2" type="ORF">L3Y34_014729</name>
</gene>
<dbReference type="InterPro" id="IPR008547">
    <property type="entry name" value="DUF829_TMEM53"/>
</dbReference>